<protein>
    <recommendedName>
        <fullName evidence="4">MarR family transcriptional regulator</fullName>
    </recommendedName>
</protein>
<evidence type="ECO:0008006" key="4">
    <source>
        <dbReference type="Google" id="ProtNLM"/>
    </source>
</evidence>
<feature type="region of interest" description="Disordered" evidence="1">
    <location>
        <begin position="59"/>
        <end position="79"/>
    </location>
</feature>
<name>A0A2T2XL19_9FIRM</name>
<dbReference type="Proteomes" id="UP000242972">
    <property type="component" value="Unassembled WGS sequence"/>
</dbReference>
<dbReference type="AlphaFoldDB" id="A0A2T2XL19"/>
<accession>A0A2T2XL19</accession>
<dbReference type="EMBL" id="PXYW01000003">
    <property type="protein sequence ID" value="PSR35196.1"/>
    <property type="molecule type" value="Genomic_DNA"/>
</dbReference>
<sequence length="79" mass="8684">MSTISGLARETMRAFLEVIALAEPMIADLWKSHHLTLSHVQCMRILREQPEVAGDLARKLSSSAPDDHTTVRGCVSTPV</sequence>
<reference evidence="2 3" key="1">
    <citation type="journal article" date="2014" name="BMC Genomics">
        <title>Comparison of environmental and isolate Sulfobacillus genomes reveals diverse carbon, sulfur, nitrogen, and hydrogen metabolisms.</title>
        <authorList>
            <person name="Justice N.B."/>
            <person name="Norman A."/>
            <person name="Brown C.T."/>
            <person name="Singh A."/>
            <person name="Thomas B.C."/>
            <person name="Banfield J.F."/>
        </authorList>
    </citation>
    <scope>NUCLEOTIDE SEQUENCE [LARGE SCALE GENOMIC DNA]</scope>
    <source>
        <strain evidence="2">AMDSBA4</strain>
    </source>
</reference>
<organism evidence="2 3">
    <name type="scientific">Sulfobacillus benefaciens</name>
    <dbReference type="NCBI Taxonomy" id="453960"/>
    <lineage>
        <taxon>Bacteria</taxon>
        <taxon>Bacillati</taxon>
        <taxon>Bacillota</taxon>
        <taxon>Clostridia</taxon>
        <taxon>Eubacteriales</taxon>
        <taxon>Clostridiales Family XVII. Incertae Sedis</taxon>
        <taxon>Sulfobacillus</taxon>
    </lineage>
</organism>
<proteinExistence type="predicted"/>
<evidence type="ECO:0000313" key="2">
    <source>
        <dbReference type="EMBL" id="PSR35196.1"/>
    </source>
</evidence>
<evidence type="ECO:0000256" key="1">
    <source>
        <dbReference type="SAM" id="MobiDB-lite"/>
    </source>
</evidence>
<gene>
    <name evidence="2" type="ORF">C7B46_01950</name>
</gene>
<comment type="caution">
    <text evidence="2">The sequence shown here is derived from an EMBL/GenBank/DDBJ whole genome shotgun (WGS) entry which is preliminary data.</text>
</comment>
<evidence type="ECO:0000313" key="3">
    <source>
        <dbReference type="Proteomes" id="UP000242972"/>
    </source>
</evidence>